<dbReference type="EMBL" id="FNYA01000010">
    <property type="protein sequence ID" value="SEJ33608.1"/>
    <property type="molecule type" value="Genomic_DNA"/>
</dbReference>
<dbReference type="AlphaFoldDB" id="A0A1H6XX14"/>
<dbReference type="RefSeq" id="WP_091315751.1">
    <property type="nucleotide sequence ID" value="NZ_CBCSJU010000010.1"/>
</dbReference>
<dbReference type="InterPro" id="IPR025364">
    <property type="entry name" value="DUF4268"/>
</dbReference>
<evidence type="ECO:0000259" key="1">
    <source>
        <dbReference type="Pfam" id="PF14088"/>
    </source>
</evidence>
<dbReference type="STRING" id="402734.SAMN05660918_0061"/>
<dbReference type="Proteomes" id="UP000199702">
    <property type="component" value="Unassembled WGS sequence"/>
</dbReference>
<dbReference type="OrthoDB" id="1467516at2"/>
<evidence type="ECO:0000313" key="2">
    <source>
        <dbReference type="EMBL" id="SEJ33608.1"/>
    </source>
</evidence>
<dbReference type="Pfam" id="PF14088">
    <property type="entry name" value="DUF4268"/>
    <property type="match status" value="1"/>
</dbReference>
<feature type="domain" description="DUF4268" evidence="1">
    <location>
        <begin position="10"/>
        <end position="135"/>
    </location>
</feature>
<gene>
    <name evidence="2" type="ORF">SAMN05660918_0061</name>
</gene>
<keyword evidence="3" id="KW-1185">Reference proteome</keyword>
<name>A0A1H6XX14_9FLAO</name>
<organism evidence="2 3">
    <name type="scientific">Flavobacterium terrigena</name>
    <dbReference type="NCBI Taxonomy" id="402734"/>
    <lineage>
        <taxon>Bacteria</taxon>
        <taxon>Pseudomonadati</taxon>
        <taxon>Bacteroidota</taxon>
        <taxon>Flavobacteriia</taxon>
        <taxon>Flavobacteriales</taxon>
        <taxon>Flavobacteriaceae</taxon>
        <taxon>Flavobacterium</taxon>
    </lineage>
</organism>
<protein>
    <recommendedName>
        <fullName evidence="1">DUF4268 domain-containing protein</fullName>
    </recommendedName>
</protein>
<accession>A0A1H6XX14</accession>
<evidence type="ECO:0000313" key="3">
    <source>
        <dbReference type="Proteomes" id="UP000199702"/>
    </source>
</evidence>
<proteinExistence type="predicted"/>
<sequence length="147" mass="18054">MYSKADAQLIKKEFWSTFGNEYPRKWLLYNTKIKDVTFKFNVDNKKAYVMLDIEPKDENKRKIYFEKVESLKDILIEEFLPDVIFDREHYLESGKIISRVWVELSDVSLNRKTDWETIFNFFYDKMDAFERFFYENEDYIKDLEINT</sequence>
<reference evidence="3" key="1">
    <citation type="submission" date="2016-10" db="EMBL/GenBank/DDBJ databases">
        <authorList>
            <person name="Varghese N."/>
            <person name="Submissions S."/>
        </authorList>
    </citation>
    <scope>NUCLEOTIDE SEQUENCE [LARGE SCALE GENOMIC DNA]</scope>
    <source>
        <strain evidence="3">DSM 17934</strain>
    </source>
</reference>